<dbReference type="EMBL" id="LGUB01000073">
    <property type="protein sequence ID" value="KRH94449.1"/>
    <property type="molecule type" value="Genomic_DNA"/>
</dbReference>
<reference evidence="1 2" key="1">
    <citation type="submission" date="2015-07" db="EMBL/GenBank/DDBJ databases">
        <title>The genome of Pseudoloma neurophilia, a relevant intracellular parasite of the zebrafish.</title>
        <authorList>
            <person name="Ndikumana S."/>
            <person name="Pelin A."/>
            <person name="Sanders J."/>
            <person name="Corradi N."/>
        </authorList>
    </citation>
    <scope>NUCLEOTIDE SEQUENCE [LARGE SCALE GENOMIC DNA]</scope>
    <source>
        <strain evidence="1 2">MK1</strain>
    </source>
</reference>
<gene>
    <name evidence="1" type="ORF">M153_2560008778</name>
</gene>
<accession>A0A0R0M5Q5</accession>
<evidence type="ECO:0000313" key="1">
    <source>
        <dbReference type="EMBL" id="KRH94449.1"/>
    </source>
</evidence>
<evidence type="ECO:0000313" key="2">
    <source>
        <dbReference type="Proteomes" id="UP000051530"/>
    </source>
</evidence>
<dbReference type="Proteomes" id="UP000051530">
    <property type="component" value="Unassembled WGS sequence"/>
</dbReference>
<organism evidence="1 2">
    <name type="scientific">Pseudoloma neurophilia</name>
    <dbReference type="NCBI Taxonomy" id="146866"/>
    <lineage>
        <taxon>Eukaryota</taxon>
        <taxon>Fungi</taxon>
        <taxon>Fungi incertae sedis</taxon>
        <taxon>Microsporidia</taxon>
        <taxon>Pseudoloma</taxon>
    </lineage>
</organism>
<comment type="caution">
    <text evidence="1">The sequence shown here is derived from an EMBL/GenBank/DDBJ whole genome shotgun (WGS) entry which is preliminary data.</text>
</comment>
<dbReference type="AlphaFoldDB" id="A0A0R0M5Q5"/>
<dbReference type="VEuPathDB" id="MicrosporidiaDB:M153_2560008778"/>
<sequence length="86" mass="9937">MGEMFSDCLPNVIKIKFATVGPENVDSIITKIQKSELQIMNTLSNKIQTTIESSNTHYYMQNQNQNNKIIRKWCRNHKTTTNDTSD</sequence>
<keyword evidence="2" id="KW-1185">Reference proteome</keyword>
<protein>
    <submittedName>
        <fullName evidence="1">Uncharacterized protein</fullName>
    </submittedName>
</protein>
<proteinExistence type="predicted"/>
<name>A0A0R0M5Q5_9MICR</name>